<feature type="region of interest" description="Disordered" evidence="1">
    <location>
        <begin position="170"/>
        <end position="197"/>
    </location>
</feature>
<dbReference type="AlphaFoldDB" id="A0AA36I2H0"/>
<dbReference type="Proteomes" id="UP001178507">
    <property type="component" value="Unassembled WGS sequence"/>
</dbReference>
<dbReference type="EMBL" id="CAUJNA010000548">
    <property type="protein sequence ID" value="CAJ1378513.1"/>
    <property type="molecule type" value="Genomic_DNA"/>
</dbReference>
<dbReference type="InterPro" id="IPR041667">
    <property type="entry name" value="Cupin_8"/>
</dbReference>
<dbReference type="Pfam" id="PF13621">
    <property type="entry name" value="Cupin_8"/>
    <property type="match status" value="1"/>
</dbReference>
<dbReference type="Gene3D" id="2.60.120.650">
    <property type="entry name" value="Cupin"/>
    <property type="match status" value="1"/>
</dbReference>
<sequence length="476" mass="52244">MGPDLAALFGEDVEPEEVQVHPALLSAVSALLGEAWPVARAELLGEATQEAKDKEPRLPLPPRLARDMDDALGALERRAWAECAAQAEKIKSEAWAALMRDKTWQRPCDKELFILVQLLLALCAHASASPADAMRHVDEAFVFAAAGPFRSCALLFVRLLDEDAAAARRKEDPVEGSFPAETPAGSTSGALERLPAPSPQELGQLLSQRRPFRFGGALEAWPARKWTLQHLDQVAGHRLVPTELGRADSESGELREELMPLGRFLRDHLAPSCRGVTGATTSTAYLAQHELFEQCPVLRADVPVPSCWQQVLGAPSRCNAWVGTSSTVTPCHWDSYDNFLAQVQGFKRVALLAPEQRSKLYVEESVGRTAAQGNLSPVNVEDPDLEKYPNFAGAAAGGREWLGFSAFQEVSARTPFPRPLQAMLGGRDRFPLEAIRRPSHCFASSRLDRFWEKHGLRLQAATLFDSGSPFIPQMFE</sequence>
<evidence type="ECO:0000256" key="1">
    <source>
        <dbReference type="SAM" id="MobiDB-lite"/>
    </source>
</evidence>
<keyword evidence="4" id="KW-1185">Reference proteome</keyword>
<dbReference type="PANTHER" id="PTHR12461">
    <property type="entry name" value="HYPOXIA-INDUCIBLE FACTOR 1 ALPHA INHIBITOR-RELATED"/>
    <property type="match status" value="1"/>
</dbReference>
<accession>A0AA36I2H0</accession>
<organism evidence="3 4">
    <name type="scientific">Effrenium voratum</name>
    <dbReference type="NCBI Taxonomy" id="2562239"/>
    <lineage>
        <taxon>Eukaryota</taxon>
        <taxon>Sar</taxon>
        <taxon>Alveolata</taxon>
        <taxon>Dinophyceae</taxon>
        <taxon>Suessiales</taxon>
        <taxon>Symbiodiniaceae</taxon>
        <taxon>Effrenium</taxon>
    </lineage>
</organism>
<reference evidence="3" key="1">
    <citation type="submission" date="2023-08" db="EMBL/GenBank/DDBJ databases">
        <authorList>
            <person name="Chen Y."/>
            <person name="Shah S."/>
            <person name="Dougan E. K."/>
            <person name="Thang M."/>
            <person name="Chan C."/>
        </authorList>
    </citation>
    <scope>NUCLEOTIDE SEQUENCE</scope>
</reference>
<gene>
    <name evidence="3" type="ORF">EVOR1521_LOCUS7034</name>
</gene>
<name>A0AA36I2H0_9DINO</name>
<feature type="domain" description="JmjC" evidence="2">
    <location>
        <begin position="293"/>
        <end position="476"/>
    </location>
</feature>
<proteinExistence type="predicted"/>
<evidence type="ECO:0000259" key="2">
    <source>
        <dbReference type="PROSITE" id="PS51184"/>
    </source>
</evidence>
<dbReference type="PROSITE" id="PS51184">
    <property type="entry name" value="JMJC"/>
    <property type="match status" value="1"/>
</dbReference>
<comment type="caution">
    <text evidence="3">The sequence shown here is derived from an EMBL/GenBank/DDBJ whole genome shotgun (WGS) entry which is preliminary data.</text>
</comment>
<dbReference type="InterPro" id="IPR003347">
    <property type="entry name" value="JmjC_dom"/>
</dbReference>
<dbReference type="PANTHER" id="PTHR12461:SF105">
    <property type="entry name" value="HYPOXIA-INDUCIBLE FACTOR 1-ALPHA INHIBITOR"/>
    <property type="match status" value="1"/>
</dbReference>
<evidence type="ECO:0000313" key="3">
    <source>
        <dbReference type="EMBL" id="CAJ1378513.1"/>
    </source>
</evidence>
<evidence type="ECO:0000313" key="4">
    <source>
        <dbReference type="Proteomes" id="UP001178507"/>
    </source>
</evidence>
<dbReference type="SUPFAM" id="SSF51197">
    <property type="entry name" value="Clavaminate synthase-like"/>
    <property type="match status" value="1"/>
</dbReference>
<protein>
    <recommendedName>
        <fullName evidence="2">JmjC domain-containing protein</fullName>
    </recommendedName>
</protein>